<evidence type="ECO:0000313" key="3">
    <source>
        <dbReference type="EMBL" id="ODQ59928.1"/>
    </source>
</evidence>
<sequence length="117" mass="13428">DLSPLKLSNELYAVVRVHGNPFLVTEGDIMNLPYHLKTADVGDVLHFTDVTTIGTRNFTYANEPVDPRLVSIKAVVIEKTKNPMTIKEVTKRRNRRVRHAISKRHKTRLRVTEIKLN</sequence>
<feature type="non-terminal residue" evidence="3">
    <location>
        <position position="117"/>
    </location>
</feature>
<dbReference type="InterPro" id="IPR036164">
    <property type="entry name" value="bL21-like_sf"/>
</dbReference>
<organism evidence="3 4">
    <name type="scientific">Wickerhamomyces anomalus (strain ATCC 58044 / CBS 1984 / NCYC 433 / NRRL Y-366-8)</name>
    <name type="common">Yeast</name>
    <name type="synonym">Hansenula anomala</name>
    <dbReference type="NCBI Taxonomy" id="683960"/>
    <lineage>
        <taxon>Eukaryota</taxon>
        <taxon>Fungi</taxon>
        <taxon>Dikarya</taxon>
        <taxon>Ascomycota</taxon>
        <taxon>Saccharomycotina</taxon>
        <taxon>Saccharomycetes</taxon>
        <taxon>Phaffomycetales</taxon>
        <taxon>Wickerhamomycetaceae</taxon>
        <taxon>Wickerhamomyces</taxon>
    </lineage>
</organism>
<dbReference type="Proteomes" id="UP000094112">
    <property type="component" value="Unassembled WGS sequence"/>
</dbReference>
<dbReference type="Pfam" id="PF00829">
    <property type="entry name" value="Ribosomal_L21p"/>
    <property type="match status" value="1"/>
</dbReference>
<gene>
    <name evidence="3" type="ORF">WICANDRAFT_18651</name>
</gene>
<feature type="non-terminal residue" evidence="3">
    <location>
        <position position="1"/>
    </location>
</feature>
<proteinExistence type="inferred from homology"/>
<dbReference type="GO" id="GO:0005762">
    <property type="term" value="C:mitochondrial large ribosomal subunit"/>
    <property type="evidence" value="ECO:0007669"/>
    <property type="project" value="EnsemblFungi"/>
</dbReference>
<protein>
    <recommendedName>
        <fullName evidence="2">Large ribosomal subunit protein bL21m</fullName>
    </recommendedName>
</protein>
<dbReference type="PANTHER" id="PTHR21349:SF0">
    <property type="entry name" value="LARGE RIBOSOMAL SUBUNIT PROTEIN BL21M"/>
    <property type="match status" value="1"/>
</dbReference>
<dbReference type="OrthoDB" id="5994at2759"/>
<dbReference type="SUPFAM" id="SSF141091">
    <property type="entry name" value="L21p-like"/>
    <property type="match status" value="1"/>
</dbReference>
<dbReference type="InterPro" id="IPR028909">
    <property type="entry name" value="bL21-like"/>
</dbReference>
<evidence type="ECO:0000256" key="2">
    <source>
        <dbReference type="ARBA" id="ARBA00044129"/>
    </source>
</evidence>
<evidence type="ECO:0000256" key="1">
    <source>
        <dbReference type="ARBA" id="ARBA00008563"/>
    </source>
</evidence>
<dbReference type="GO" id="GO:0003735">
    <property type="term" value="F:structural constituent of ribosome"/>
    <property type="evidence" value="ECO:0007669"/>
    <property type="project" value="EnsemblFungi"/>
</dbReference>
<evidence type="ECO:0000313" key="4">
    <source>
        <dbReference type="Proteomes" id="UP000094112"/>
    </source>
</evidence>
<dbReference type="RefSeq" id="XP_019039135.1">
    <property type="nucleotide sequence ID" value="XM_019180800.2"/>
</dbReference>
<name>A0A1E3P3Q4_WICAA</name>
<keyword evidence="4" id="KW-1185">Reference proteome</keyword>
<dbReference type="AlphaFoldDB" id="A0A1E3P3Q4"/>
<dbReference type="STRING" id="683960.A0A1E3P3Q4"/>
<reference evidence="3 4" key="1">
    <citation type="journal article" date="2016" name="Proc. Natl. Acad. Sci. U.S.A.">
        <title>Comparative genomics of biotechnologically important yeasts.</title>
        <authorList>
            <person name="Riley R."/>
            <person name="Haridas S."/>
            <person name="Wolfe K.H."/>
            <person name="Lopes M.R."/>
            <person name="Hittinger C.T."/>
            <person name="Goeker M."/>
            <person name="Salamov A.A."/>
            <person name="Wisecaver J.H."/>
            <person name="Long T.M."/>
            <person name="Calvey C.H."/>
            <person name="Aerts A.L."/>
            <person name="Barry K.W."/>
            <person name="Choi C."/>
            <person name="Clum A."/>
            <person name="Coughlan A.Y."/>
            <person name="Deshpande S."/>
            <person name="Douglass A.P."/>
            <person name="Hanson S.J."/>
            <person name="Klenk H.-P."/>
            <person name="LaButti K.M."/>
            <person name="Lapidus A."/>
            <person name="Lindquist E.A."/>
            <person name="Lipzen A.M."/>
            <person name="Meier-Kolthoff J.P."/>
            <person name="Ohm R.A."/>
            <person name="Otillar R.P."/>
            <person name="Pangilinan J.L."/>
            <person name="Peng Y."/>
            <person name="Rokas A."/>
            <person name="Rosa C.A."/>
            <person name="Scheuner C."/>
            <person name="Sibirny A.A."/>
            <person name="Slot J.C."/>
            <person name="Stielow J.B."/>
            <person name="Sun H."/>
            <person name="Kurtzman C.P."/>
            <person name="Blackwell M."/>
            <person name="Grigoriev I.V."/>
            <person name="Jeffries T.W."/>
        </authorList>
    </citation>
    <scope>NUCLEOTIDE SEQUENCE [LARGE SCALE GENOMIC DNA]</scope>
    <source>
        <strain evidence="4">ATCC 58044 / CBS 1984 / NCYC 433 / NRRL Y-366-8</strain>
    </source>
</reference>
<dbReference type="EMBL" id="KV454210">
    <property type="protein sequence ID" value="ODQ59928.1"/>
    <property type="molecule type" value="Genomic_DNA"/>
</dbReference>
<dbReference type="GeneID" id="30198046"/>
<accession>A0A1E3P3Q4</accession>
<dbReference type="PANTHER" id="PTHR21349">
    <property type="entry name" value="50S RIBOSOMAL PROTEIN L21"/>
    <property type="match status" value="1"/>
</dbReference>
<comment type="similarity">
    <text evidence="1">Belongs to the bacterial ribosomal protein bL21 family.</text>
</comment>